<organism evidence="2 3">
    <name type="scientific">Effrenium voratum</name>
    <dbReference type="NCBI Taxonomy" id="2562239"/>
    <lineage>
        <taxon>Eukaryota</taxon>
        <taxon>Sar</taxon>
        <taxon>Alveolata</taxon>
        <taxon>Dinophyceae</taxon>
        <taxon>Suessiales</taxon>
        <taxon>Symbiodiniaceae</taxon>
        <taxon>Effrenium</taxon>
    </lineage>
</organism>
<keyword evidence="3" id="KW-1185">Reference proteome</keyword>
<evidence type="ECO:0000313" key="3">
    <source>
        <dbReference type="Proteomes" id="UP001178507"/>
    </source>
</evidence>
<evidence type="ECO:0000256" key="1">
    <source>
        <dbReference type="SAM" id="SignalP"/>
    </source>
</evidence>
<keyword evidence="1" id="KW-0732">Signal</keyword>
<dbReference type="InterPro" id="IPR046350">
    <property type="entry name" value="Cystatin_sf"/>
</dbReference>
<dbReference type="SUPFAM" id="SSF54403">
    <property type="entry name" value="Cystatin/monellin"/>
    <property type="match status" value="1"/>
</dbReference>
<dbReference type="AlphaFoldDB" id="A0AA36J6P6"/>
<name>A0AA36J6P6_9DINO</name>
<protein>
    <recommendedName>
        <fullName evidence="4">Cystatin domain-containing protein</fullName>
    </recommendedName>
</protein>
<reference evidence="2" key="1">
    <citation type="submission" date="2023-08" db="EMBL/GenBank/DDBJ databases">
        <authorList>
            <person name="Chen Y."/>
            <person name="Shah S."/>
            <person name="Dougan E. K."/>
            <person name="Thang M."/>
            <person name="Chan C."/>
        </authorList>
    </citation>
    <scope>NUCLEOTIDE SEQUENCE</scope>
</reference>
<dbReference type="EMBL" id="CAUJNA010003339">
    <property type="protein sequence ID" value="CAJ1399523.1"/>
    <property type="molecule type" value="Genomic_DNA"/>
</dbReference>
<dbReference type="Gene3D" id="3.10.450.10">
    <property type="match status" value="1"/>
</dbReference>
<comment type="caution">
    <text evidence="2">The sequence shown here is derived from an EMBL/GenBank/DDBJ whole genome shotgun (WGS) entry which is preliminary data.</text>
</comment>
<evidence type="ECO:0000313" key="2">
    <source>
        <dbReference type="EMBL" id="CAJ1399523.1"/>
    </source>
</evidence>
<dbReference type="CDD" id="cd00042">
    <property type="entry name" value="CY"/>
    <property type="match status" value="1"/>
</dbReference>
<dbReference type="InterPro" id="IPR000010">
    <property type="entry name" value="Cystatin_dom"/>
</dbReference>
<dbReference type="Proteomes" id="UP001178507">
    <property type="component" value="Unassembled WGS sequence"/>
</dbReference>
<accession>A0AA36J6P6</accession>
<feature type="signal peptide" evidence="1">
    <location>
        <begin position="1"/>
        <end position="21"/>
    </location>
</feature>
<dbReference type="GO" id="GO:0004869">
    <property type="term" value="F:cysteine-type endopeptidase inhibitor activity"/>
    <property type="evidence" value="ECO:0007669"/>
    <property type="project" value="InterPro"/>
</dbReference>
<proteinExistence type="predicted"/>
<gene>
    <name evidence="2" type="ORF">EVOR1521_LOCUS23041</name>
</gene>
<evidence type="ECO:0008006" key="4">
    <source>
        <dbReference type="Google" id="ProtNLM"/>
    </source>
</evidence>
<feature type="chain" id="PRO_5041290689" description="Cystatin domain-containing protein" evidence="1">
    <location>
        <begin position="22"/>
        <end position="108"/>
    </location>
</feature>
<sequence>MARTTRLVFLFLALTGASVFASPTRSSQIPGGWTPQRKPAAEDLAVWDKVTKELNTGLASMGEPSTVETQVVSGIKYKFSFDNGDQVTVWSQPWLNKLAVVNVHQTEP</sequence>